<keyword evidence="2" id="KW-1185">Reference proteome</keyword>
<sequence>MSNINQLSKADMDNLNSEERLILAQVCTRTQRDVGGTSTPDINDVEMSTPASSPQKPLSLATGDGIIRCCHRKLSPDLRSRCSGTAHMNISKPSLDWQIGSLLDSQSLVPKTPCLEKLYLIQGRLGSSVLRPRQRMGVFKLSLEYLALGIAASYQLIPRTTCTTLTSAAFDEKADHLNTQLAQIELQPTKALESYAKEIERQAGEISEMDELIVTCGKEFSCVESDADNASGMLLRFERQIEEHAARQDAKLNELAKTDSNATRLAAIEARLARLEEMMVGLMNNQNTEKLGNMAV</sequence>
<proteinExistence type="predicted"/>
<accession>A0ACC0QJP1</accession>
<evidence type="ECO:0000313" key="2">
    <source>
        <dbReference type="Proteomes" id="UP001065298"/>
    </source>
</evidence>
<comment type="caution">
    <text evidence="1">The sequence shown here is derived from an EMBL/GenBank/DDBJ whole genome shotgun (WGS) entry which is preliminary data.</text>
</comment>
<dbReference type="EMBL" id="CM046512">
    <property type="protein sequence ID" value="KAI8655173.1"/>
    <property type="molecule type" value="Genomic_DNA"/>
</dbReference>
<reference evidence="1" key="1">
    <citation type="submission" date="2022-06" db="EMBL/GenBank/DDBJ databases">
        <title>Fusarium solani species complex genomes reveal bases of compartmentalisation and animal pathogenesis.</title>
        <authorList>
            <person name="Tsai I.J."/>
        </authorList>
    </citation>
    <scope>NUCLEOTIDE SEQUENCE</scope>
    <source>
        <strain evidence="1">Fu6.1</strain>
    </source>
</reference>
<organism evidence="1 2">
    <name type="scientific">Fusarium keratoplasticum</name>
    <dbReference type="NCBI Taxonomy" id="1328300"/>
    <lineage>
        <taxon>Eukaryota</taxon>
        <taxon>Fungi</taxon>
        <taxon>Dikarya</taxon>
        <taxon>Ascomycota</taxon>
        <taxon>Pezizomycotina</taxon>
        <taxon>Sordariomycetes</taxon>
        <taxon>Hypocreomycetidae</taxon>
        <taxon>Hypocreales</taxon>
        <taxon>Nectriaceae</taxon>
        <taxon>Fusarium</taxon>
        <taxon>Fusarium solani species complex</taxon>
    </lineage>
</organism>
<dbReference type="Proteomes" id="UP001065298">
    <property type="component" value="Chromosome 10"/>
</dbReference>
<evidence type="ECO:0000313" key="1">
    <source>
        <dbReference type="EMBL" id="KAI8655173.1"/>
    </source>
</evidence>
<gene>
    <name evidence="1" type="ORF">NCS57_01265400</name>
</gene>
<name>A0ACC0QJP1_9HYPO</name>
<protein>
    <submittedName>
        <fullName evidence="1">Uncharacterized protein</fullName>
    </submittedName>
</protein>